<name>A0A117NKT5_PENFR</name>
<comment type="caution">
    <text evidence="2">The sequence shown here is derived from an EMBL/GenBank/DDBJ whole genome shotgun (WGS) entry which is preliminary data.</text>
</comment>
<gene>
    <name evidence="2" type="ORF">ACN42_g10588</name>
</gene>
<proteinExistence type="predicted"/>
<protein>
    <submittedName>
        <fullName evidence="2">Uncharacterized protein</fullName>
    </submittedName>
</protein>
<dbReference type="EMBL" id="LLXE01000459">
    <property type="protein sequence ID" value="KUM56617.1"/>
    <property type="molecule type" value="Genomic_DNA"/>
</dbReference>
<organism evidence="2 3">
    <name type="scientific">Penicillium freii</name>
    <dbReference type="NCBI Taxonomy" id="48697"/>
    <lineage>
        <taxon>Eukaryota</taxon>
        <taxon>Fungi</taxon>
        <taxon>Dikarya</taxon>
        <taxon>Ascomycota</taxon>
        <taxon>Pezizomycotina</taxon>
        <taxon>Eurotiomycetes</taxon>
        <taxon>Eurotiomycetidae</taxon>
        <taxon>Eurotiales</taxon>
        <taxon>Aspergillaceae</taxon>
        <taxon>Penicillium</taxon>
    </lineage>
</organism>
<sequence length="155" mass="17229">MAKSLKLAVFRSAQNQVAVLCLESLVRDNPWTVYTPALHKFASIQPEHCHIRKQRYLPLKQGCIDFLAPTCIPASIKRGNNCPVQVQTGAHIGETETRGRPLHSTNRPRPRPKAQPNPQPINGGPSKPIKSPSKAHQKPIKSPFRCTDTVLAYIK</sequence>
<dbReference type="AlphaFoldDB" id="A0A117NKT5"/>
<dbReference type="Proteomes" id="UP000055045">
    <property type="component" value="Unassembled WGS sequence"/>
</dbReference>
<evidence type="ECO:0000313" key="2">
    <source>
        <dbReference type="EMBL" id="KUM56617.1"/>
    </source>
</evidence>
<evidence type="ECO:0000256" key="1">
    <source>
        <dbReference type="SAM" id="MobiDB-lite"/>
    </source>
</evidence>
<feature type="region of interest" description="Disordered" evidence="1">
    <location>
        <begin position="90"/>
        <end position="143"/>
    </location>
</feature>
<accession>A0A117NKT5</accession>
<keyword evidence="3" id="KW-1185">Reference proteome</keyword>
<evidence type="ECO:0000313" key="3">
    <source>
        <dbReference type="Proteomes" id="UP000055045"/>
    </source>
</evidence>
<reference evidence="2 3" key="1">
    <citation type="submission" date="2015-10" db="EMBL/GenBank/DDBJ databases">
        <title>Genome sequencing of Penicillium freii.</title>
        <authorList>
            <person name="Nguyen H.D."/>
            <person name="Visagie C.M."/>
            <person name="Seifert K.A."/>
        </authorList>
    </citation>
    <scope>NUCLEOTIDE SEQUENCE [LARGE SCALE GENOMIC DNA]</scope>
    <source>
        <strain evidence="2 3">DAOM 242723</strain>
    </source>
</reference>